<dbReference type="EMBL" id="CP011564">
    <property type="protein sequence ID" value="ALG82039.1"/>
    <property type="molecule type" value="Genomic_DNA"/>
</dbReference>
<protein>
    <recommendedName>
        <fullName evidence="5">KEOPS complex Pcc1-like subunit</fullName>
    </recommendedName>
</protein>
<proteinExistence type="predicted"/>
<name>A0A0F7PDD5_9EURY</name>
<dbReference type="KEGG" id="hsf:HLASA_1145"/>
<dbReference type="EMBL" id="CP008874">
    <property type="protein sequence ID" value="AKH97644.1"/>
    <property type="molecule type" value="Genomic_DNA"/>
</dbReference>
<dbReference type="AlphaFoldDB" id="A0A0F7PDD5"/>
<evidence type="ECO:0000313" key="4">
    <source>
        <dbReference type="Proteomes" id="UP000069906"/>
    </source>
</evidence>
<dbReference type="RefSeq" id="WP_050048372.1">
    <property type="nucleotide sequence ID" value="NZ_CP008874.1"/>
</dbReference>
<dbReference type="NCBIfam" id="NF011470">
    <property type="entry name" value="PRK14887.1"/>
    <property type="match status" value="1"/>
</dbReference>
<reference evidence="3" key="2">
    <citation type="submission" date="2015-05" db="EMBL/GenBank/DDBJ databases">
        <title>Complete genome sequence of Halanaeroarchaeum sulfurireducens type strain M27-SA2, a sulfate-reducer haloarchaeon from marine anoxic lake Medee.</title>
        <authorList>
            <person name="Messina E."/>
            <person name="Kublanov I.V."/>
            <person name="Toshchakov S."/>
            <person name="Arcadi E."/>
            <person name="La Spada G."/>
            <person name="La Cono V."/>
            <person name="Yakimov M.M."/>
        </authorList>
    </citation>
    <scope>NUCLEOTIDE SEQUENCE [LARGE SCALE GENOMIC DNA]</scope>
    <source>
        <strain evidence="3">M27-SA2</strain>
    </source>
</reference>
<reference evidence="2 3" key="3">
    <citation type="journal article" date="2016" name="Stand. Genomic Sci.">
        <title>Complete genome sequence of 'Halanaeroarchaeum sulfurireducens' M27-SA2, a sulfur-reducing and acetate-oxidizing haloarchaeon from the deep-sea hypersaline anoxic lake Medee.</title>
        <authorList>
            <person name="Messina E."/>
            <person name="Sorokin D.Y."/>
            <person name="Kublanov I.V."/>
            <person name="Toshchakov S."/>
            <person name="Lopatina A."/>
            <person name="Arcadi E."/>
            <person name="Smedile F."/>
            <person name="La Spada G."/>
            <person name="La Cono V."/>
            <person name="Yakimov M.M."/>
        </authorList>
    </citation>
    <scope>NUCLEOTIDE SEQUENCE [LARGE SCALE GENOMIC DNA]</scope>
    <source>
        <strain evidence="2 3">M27-SA2</strain>
    </source>
</reference>
<evidence type="ECO:0000313" key="3">
    <source>
        <dbReference type="Proteomes" id="UP000060390"/>
    </source>
</evidence>
<evidence type="ECO:0008006" key="5">
    <source>
        <dbReference type="Google" id="ProtNLM"/>
    </source>
</evidence>
<dbReference type="KEGG" id="hsu:HLASF_1157"/>
<dbReference type="STRING" id="1604004.HLASA_1145"/>
<accession>A0A0F7PDD5</accession>
<evidence type="ECO:0000313" key="2">
    <source>
        <dbReference type="EMBL" id="ALG82039.1"/>
    </source>
</evidence>
<dbReference type="Proteomes" id="UP000060390">
    <property type="component" value="Chromosome"/>
</dbReference>
<keyword evidence="4" id="KW-1185">Reference proteome</keyword>
<sequence length="85" mass="9133">MSRTATIRAAVTDPETVAAALRPDNTESMTTTVDRSDDGHAQVVTTIERDSTGGLRSTLDDYVVNCAVADETVQLANRHTTTTHE</sequence>
<gene>
    <name evidence="2" type="ORF">HLASA_1145</name>
    <name evidence="1" type="ORF">HLASF_1157</name>
</gene>
<dbReference type="OrthoDB" id="107316at2157"/>
<dbReference type="Proteomes" id="UP000069906">
    <property type="component" value="Chromosome"/>
</dbReference>
<evidence type="ECO:0000313" key="1">
    <source>
        <dbReference type="EMBL" id="AKH97644.1"/>
    </source>
</evidence>
<dbReference type="HOGENOM" id="CLU_169408_1_0_2"/>
<organism evidence="1 4">
    <name type="scientific">Halanaeroarchaeum sulfurireducens</name>
    <dbReference type="NCBI Taxonomy" id="1604004"/>
    <lineage>
        <taxon>Archaea</taxon>
        <taxon>Methanobacteriati</taxon>
        <taxon>Methanobacteriota</taxon>
        <taxon>Stenosarchaea group</taxon>
        <taxon>Halobacteria</taxon>
        <taxon>Halobacteriales</taxon>
        <taxon>Halobacteriaceae</taxon>
        <taxon>Halanaeroarchaeum</taxon>
    </lineage>
</organism>
<dbReference type="GeneID" id="26010492"/>
<reference evidence="1 4" key="1">
    <citation type="journal article" date="2015" name="ISME J.">
        <title>Elemental sulfur and acetate can support life of a novel strictly anaerobic haloarchaeon.</title>
        <authorList>
            <person name="Sorokin D.Y."/>
            <person name="Kublanov I.V."/>
            <person name="Gavrilov S.N."/>
            <person name="Rojo D."/>
            <person name="Roman P."/>
            <person name="Golyshin P.N."/>
            <person name="Slepak V.Z."/>
            <person name="Smedile F."/>
            <person name="Ferrer M."/>
            <person name="Messina E."/>
            <person name="La Cono V."/>
            <person name="Yakimov M.M."/>
        </authorList>
    </citation>
    <scope>NUCLEOTIDE SEQUENCE [LARGE SCALE GENOMIC DNA]</scope>
    <source>
        <strain evidence="1 4">HSR2</strain>
    </source>
</reference>